<dbReference type="Pfam" id="PF00156">
    <property type="entry name" value="Pribosyltran"/>
    <property type="match status" value="1"/>
</dbReference>
<feature type="domain" description="Double zinc ribbon" evidence="3">
    <location>
        <begin position="27"/>
        <end position="76"/>
    </location>
</feature>
<dbReference type="InterPro" id="IPR051910">
    <property type="entry name" value="ComF/GntX_DNA_util-trans"/>
</dbReference>
<evidence type="ECO:0000313" key="4">
    <source>
        <dbReference type="EMBL" id="RDE08846.1"/>
    </source>
</evidence>
<dbReference type="Gene3D" id="3.40.50.2020">
    <property type="match status" value="1"/>
</dbReference>
<proteinExistence type="inferred from homology"/>
<dbReference type="Proteomes" id="UP000253759">
    <property type="component" value="Unassembled WGS sequence"/>
</dbReference>
<gene>
    <name evidence="4" type="ORF">DVH29_09605</name>
</gene>
<evidence type="ECO:0000259" key="3">
    <source>
        <dbReference type="Pfam" id="PF18912"/>
    </source>
</evidence>
<dbReference type="PANTHER" id="PTHR47505">
    <property type="entry name" value="DNA UTILIZATION PROTEIN YHGH"/>
    <property type="match status" value="1"/>
</dbReference>
<evidence type="ECO:0000256" key="1">
    <source>
        <dbReference type="ARBA" id="ARBA00008007"/>
    </source>
</evidence>
<feature type="domain" description="Phosphoribosyltransferase" evidence="2">
    <location>
        <begin position="165"/>
        <end position="247"/>
    </location>
</feature>
<comment type="similarity">
    <text evidence="1">Belongs to the ComF/GntX family.</text>
</comment>
<evidence type="ECO:0000313" key="5">
    <source>
        <dbReference type="Proteomes" id="UP000253759"/>
    </source>
</evidence>
<dbReference type="EMBL" id="QQNH01000011">
    <property type="protein sequence ID" value="RDE08846.1"/>
    <property type="molecule type" value="Genomic_DNA"/>
</dbReference>
<accession>A0A369W2E2</accession>
<dbReference type="RefSeq" id="WP_114645965.1">
    <property type="nucleotide sequence ID" value="NZ_QQNH01000011.1"/>
</dbReference>
<sequence length="264" mass="28074">MESEPVLVKTAVSAGLRARVASLGLLALDVVFPPVCLACHEAVASADGLCVGCWGQLVPISAPLCPVLGLPFAADMGAGAVSVAAIAHPPPYDRARSAVAYTDLARRLVSMMKYSDRPEVARFCARLMANAGRDLLGHDAVLVPVPLHRRRQRWRRYNQSAELARALAGLANLPLVTDLVIRHRNTIQQVGLNAGQRARNVEGAFGVDPGGLHRLAGRRIVLVDDVLTTGATVSAIARLLRRKGAGAIDVLSFARVVFDADMTI</sequence>
<organism evidence="4 5">
    <name type="scientific">Pelagibacterium lacus</name>
    <dbReference type="NCBI Taxonomy" id="2282655"/>
    <lineage>
        <taxon>Bacteria</taxon>
        <taxon>Pseudomonadati</taxon>
        <taxon>Pseudomonadota</taxon>
        <taxon>Alphaproteobacteria</taxon>
        <taxon>Hyphomicrobiales</taxon>
        <taxon>Devosiaceae</taxon>
        <taxon>Pelagibacterium</taxon>
    </lineage>
</organism>
<reference evidence="5" key="1">
    <citation type="submission" date="2018-07" db="EMBL/GenBank/DDBJ databases">
        <authorList>
            <person name="Liu B.-T."/>
            <person name="Du Z."/>
        </authorList>
    </citation>
    <scope>NUCLEOTIDE SEQUENCE [LARGE SCALE GENOMIC DNA]</scope>
    <source>
        <strain evidence="5">XYN52</strain>
    </source>
</reference>
<protein>
    <submittedName>
        <fullName evidence="4">ComF family protein</fullName>
    </submittedName>
</protein>
<dbReference type="AlphaFoldDB" id="A0A369W2E2"/>
<dbReference type="InterPro" id="IPR029057">
    <property type="entry name" value="PRTase-like"/>
</dbReference>
<dbReference type="InterPro" id="IPR000836">
    <property type="entry name" value="PRTase_dom"/>
</dbReference>
<dbReference type="Pfam" id="PF18912">
    <property type="entry name" value="DZR_2"/>
    <property type="match status" value="1"/>
</dbReference>
<keyword evidence="5" id="KW-1185">Reference proteome</keyword>
<comment type="caution">
    <text evidence="4">The sequence shown here is derived from an EMBL/GenBank/DDBJ whole genome shotgun (WGS) entry which is preliminary data.</text>
</comment>
<dbReference type="SUPFAM" id="SSF53271">
    <property type="entry name" value="PRTase-like"/>
    <property type="match status" value="1"/>
</dbReference>
<dbReference type="PANTHER" id="PTHR47505:SF1">
    <property type="entry name" value="DNA UTILIZATION PROTEIN YHGH"/>
    <property type="match status" value="1"/>
</dbReference>
<dbReference type="OrthoDB" id="9779910at2"/>
<name>A0A369W2E2_9HYPH</name>
<dbReference type="CDD" id="cd06223">
    <property type="entry name" value="PRTases_typeI"/>
    <property type="match status" value="1"/>
</dbReference>
<dbReference type="InterPro" id="IPR044005">
    <property type="entry name" value="DZR_2"/>
</dbReference>
<evidence type="ECO:0000259" key="2">
    <source>
        <dbReference type="Pfam" id="PF00156"/>
    </source>
</evidence>